<sequence>MSDPLADPLLLGQRVVAILETGLRTATYKLATLMALIDHCIEHLPDAPAETLVVPIPDLAHRVLEIYWRQVRPFEGQELRQSTQPRARILIAANTFRAAAGRNTALEVAMVRVPSAYGTAIDEITLCLAQQPLHRLQRFPGSAASEPFLYDDSFLNDQISRKALRAHGDAIELKPGVAYGLARLSGLLKPALEIMWVEDVRRINKFLEADVPDVAGHLFGRERVALAAVREPLKEAFGARCFYCRAELRPDNPIDHVLPWSVVGIDGLANLVLACARCNGDKRNSLPAVEIVDRVLGRNRNVLEQIAIELEWPTQRDRVVAAARGLYRGQPNGVPTWAGYHEITALDISYPPWWIRVAPEDFPHH</sequence>
<keyword evidence="2" id="KW-0540">Nuclease</keyword>
<dbReference type="Proteomes" id="UP001236585">
    <property type="component" value="Chromosome"/>
</dbReference>
<protein>
    <submittedName>
        <fullName evidence="2">HNH endonuclease domain-containing protein</fullName>
    </submittedName>
</protein>
<dbReference type="Pfam" id="PF13395">
    <property type="entry name" value="HNH_4"/>
    <property type="match status" value="1"/>
</dbReference>
<keyword evidence="3" id="KW-1185">Reference proteome</keyword>
<organism evidence="2 3">
    <name type="scientific">Candidatus Mycobacterium wuenschmannii</name>
    <dbReference type="NCBI Taxonomy" id="3027808"/>
    <lineage>
        <taxon>Bacteria</taxon>
        <taxon>Bacillati</taxon>
        <taxon>Actinomycetota</taxon>
        <taxon>Actinomycetes</taxon>
        <taxon>Mycobacteriales</taxon>
        <taxon>Mycobacteriaceae</taxon>
        <taxon>Mycobacterium</taxon>
    </lineage>
</organism>
<dbReference type="InterPro" id="IPR003615">
    <property type="entry name" value="HNH_nuc"/>
</dbReference>
<reference evidence="2 3" key="1">
    <citation type="journal article" date="2023" name="Microbiol. Resour. Announc.">
        <title>Complete Genome Sequence of Mycobacterium wuenschmanii, a novel Nontuberculous Mycobacterium Isolated from a captive population of Amazon Milk Frogs.</title>
        <authorList>
            <person name="Hicks J."/>
            <person name="Zeineldin M."/>
            <person name="Ward H."/>
            <person name="Wuenschmann A."/>
            <person name="Camp P."/>
            <person name="Farrell D."/>
            <person name="Lehman K."/>
            <person name="Thacker T."/>
            <person name="Cuthbert E."/>
        </authorList>
    </citation>
    <scope>NUCLEOTIDE SEQUENCE [LARGE SCALE GENOMIC DNA]</scope>
    <source>
        <strain evidence="2 3">Wuenschmanii</strain>
    </source>
</reference>
<gene>
    <name evidence="2" type="ORF">PT015_22020</name>
</gene>
<dbReference type="Gene3D" id="1.10.30.50">
    <property type="match status" value="1"/>
</dbReference>
<dbReference type="GO" id="GO:0004519">
    <property type="term" value="F:endonuclease activity"/>
    <property type="evidence" value="ECO:0007669"/>
    <property type="project" value="UniProtKB-KW"/>
</dbReference>
<dbReference type="EMBL" id="CP126981">
    <property type="protein sequence ID" value="WIM87485.1"/>
    <property type="molecule type" value="Genomic_DNA"/>
</dbReference>
<evidence type="ECO:0000259" key="1">
    <source>
        <dbReference type="Pfam" id="PF13395"/>
    </source>
</evidence>
<feature type="domain" description="HNH nuclease" evidence="1">
    <location>
        <begin position="242"/>
        <end position="287"/>
    </location>
</feature>
<accession>A0ABY8VV18</accession>
<evidence type="ECO:0000313" key="3">
    <source>
        <dbReference type="Proteomes" id="UP001236585"/>
    </source>
</evidence>
<dbReference type="CDD" id="cd00085">
    <property type="entry name" value="HNHc"/>
    <property type="match status" value="1"/>
</dbReference>
<name>A0ABY8VV18_9MYCO</name>
<evidence type="ECO:0000313" key="2">
    <source>
        <dbReference type="EMBL" id="WIM87485.1"/>
    </source>
</evidence>
<keyword evidence="2" id="KW-0378">Hydrolase</keyword>
<proteinExistence type="predicted"/>
<keyword evidence="2" id="KW-0255">Endonuclease</keyword>
<dbReference type="RefSeq" id="WP_285187201.1">
    <property type="nucleotide sequence ID" value="NZ_CP126981.1"/>
</dbReference>